<protein>
    <recommendedName>
        <fullName evidence="2">Alpha-L-arabinofuranosidase 1 catalytic domain-containing protein</fullName>
    </recommendedName>
</protein>
<dbReference type="Pfam" id="PF22848">
    <property type="entry name" value="ASD1_dom"/>
    <property type="match status" value="1"/>
</dbReference>
<name>A0ABD6AQX8_9EURY</name>
<dbReference type="EMBL" id="JBHUDC010000002">
    <property type="protein sequence ID" value="MFD1511910.1"/>
    <property type="molecule type" value="Genomic_DNA"/>
</dbReference>
<proteinExistence type="predicted"/>
<feature type="region of interest" description="Disordered" evidence="1">
    <location>
        <begin position="689"/>
        <end position="715"/>
    </location>
</feature>
<gene>
    <name evidence="3" type="ORF">ACFSBT_01285</name>
</gene>
<keyword evidence="4" id="KW-1185">Reference proteome</keyword>
<dbReference type="SUPFAM" id="SSF51445">
    <property type="entry name" value="(Trans)glycosidases"/>
    <property type="match status" value="1"/>
</dbReference>
<evidence type="ECO:0000256" key="1">
    <source>
        <dbReference type="SAM" id="MobiDB-lite"/>
    </source>
</evidence>
<dbReference type="PANTHER" id="PTHR43576">
    <property type="entry name" value="ALPHA-L-ARABINOFURANOSIDASE C-RELATED"/>
    <property type="match status" value="1"/>
</dbReference>
<dbReference type="InterPro" id="IPR055235">
    <property type="entry name" value="ASD1_cat"/>
</dbReference>
<comment type="caution">
    <text evidence="3">The sequence shown here is derived from an EMBL/GenBank/DDBJ whole genome shotgun (WGS) entry which is preliminary data.</text>
</comment>
<reference evidence="3 4" key="1">
    <citation type="journal article" date="2019" name="Int. J. Syst. Evol. Microbiol.">
        <title>The Global Catalogue of Microorganisms (GCM) 10K type strain sequencing project: providing services to taxonomists for standard genome sequencing and annotation.</title>
        <authorList>
            <consortium name="The Broad Institute Genomics Platform"/>
            <consortium name="The Broad Institute Genome Sequencing Center for Infectious Disease"/>
            <person name="Wu L."/>
            <person name="Ma J."/>
        </authorList>
    </citation>
    <scope>NUCLEOTIDE SEQUENCE [LARGE SCALE GENOMIC DNA]</scope>
    <source>
        <strain evidence="3 4">CGMCC 1.12563</strain>
    </source>
</reference>
<dbReference type="PANTHER" id="PTHR43576:SF2">
    <property type="entry name" value="INTRACELLULAR EXO-ALPHA-L-ARABINOFURANOSIDASE 2"/>
    <property type="match status" value="1"/>
</dbReference>
<dbReference type="Gene3D" id="2.60.40.1180">
    <property type="entry name" value="Golgi alpha-mannosidase II"/>
    <property type="match status" value="1"/>
</dbReference>
<dbReference type="RefSeq" id="WP_250871893.1">
    <property type="nucleotide sequence ID" value="NZ_JALXFV010000002.1"/>
</dbReference>
<dbReference type="Gene3D" id="3.20.20.80">
    <property type="entry name" value="Glycosidases"/>
    <property type="match status" value="1"/>
</dbReference>
<dbReference type="InterPro" id="IPR013780">
    <property type="entry name" value="Glyco_hydro_b"/>
</dbReference>
<feature type="region of interest" description="Disordered" evidence="1">
    <location>
        <begin position="1"/>
        <end position="42"/>
    </location>
</feature>
<dbReference type="Proteomes" id="UP001597187">
    <property type="component" value="Unassembled WGS sequence"/>
</dbReference>
<feature type="compositionally biased region" description="Basic and acidic residues" evidence="1">
    <location>
        <begin position="692"/>
        <end position="710"/>
    </location>
</feature>
<dbReference type="SUPFAM" id="SSF51011">
    <property type="entry name" value="Glycosyl hydrolase domain"/>
    <property type="match status" value="1"/>
</dbReference>
<accession>A0ABD6AQX8</accession>
<evidence type="ECO:0000313" key="3">
    <source>
        <dbReference type="EMBL" id="MFD1511910.1"/>
    </source>
</evidence>
<organism evidence="3 4">
    <name type="scientific">Halomarina rubra</name>
    <dbReference type="NCBI Taxonomy" id="2071873"/>
    <lineage>
        <taxon>Archaea</taxon>
        <taxon>Methanobacteriati</taxon>
        <taxon>Methanobacteriota</taxon>
        <taxon>Stenosarchaea group</taxon>
        <taxon>Halobacteria</taxon>
        <taxon>Halobacteriales</taxon>
        <taxon>Natronomonadaceae</taxon>
        <taxon>Halomarina</taxon>
    </lineage>
</organism>
<dbReference type="AlphaFoldDB" id="A0ABD6AQX8"/>
<feature type="domain" description="Alpha-L-arabinofuranosidase 1 catalytic" evidence="2">
    <location>
        <begin position="292"/>
        <end position="485"/>
    </location>
</feature>
<evidence type="ECO:0000259" key="2">
    <source>
        <dbReference type="Pfam" id="PF22848"/>
    </source>
</evidence>
<sequence length="736" mass="81347">MPDRSRRHDRPSGANRRVATDGGTTDDETVITFADDGGGSPTVSPGLLGKFTEMNGREGYPGLYSEHLANGSFEEWYTWPKRTPDDDPRWWRRSEIVDREADSVAGVAYPWQPIRSDDTRVTFEHEVGGVHGRHDDCHREDVHGRQYREPPGRYQRVTLWSGAAGVRQRLALPDRRTPEYDLSVSVRGTGLDGTVTVALTGADGDVRSETTLTFDSTPAGGADGNGEWERHETTLELPEAGSARYGDDSSAFGAYDLLFTVEGSGHLDVDWARLIASDAVDGAFNPTTVDTVRDLSIPCIRWPGGNFVSQYHWRDGIGPLEDRPVRAELHWGGLEPNYLGVAEFLTFCEHAETEPYLNVGFSPEITPEEAADMVEYVNGSTDTEMGALRAEHGYEEPWGVETWQVGNEVWGTFQIGHTGPREYAERYVEYYEAMKRVDPSITVFAVGGDPGNGHWEGTQWNETLFDIAGDAVEGIDVHRYVHGEHTGQEPVEFNQQLVAYPSQFERRLAQCVEQAEAVGIDDLQLTVGEWNMGAGGLSEGRRARYGTQAHAAFCAGMYNAFLRQGVKYAHMRDNAFKHRPFPDDFRPPHAANNATHRLYAEVFDDDRAWSVVPVDVTGPTTTLDQHRRGDPPAETIAPETVPLVDSAAVRSAHEAVIFLVNRDLSESRTVTVALGAPDESVDITVQSATDPLDDHTDWDGTHSYDLEDRTTSTGEDGTVTVTLGPAAVGRLRIQDR</sequence>
<dbReference type="InterPro" id="IPR017853">
    <property type="entry name" value="GH"/>
</dbReference>
<evidence type="ECO:0000313" key="4">
    <source>
        <dbReference type="Proteomes" id="UP001597187"/>
    </source>
</evidence>